<dbReference type="EMBL" id="CWKI01000010">
    <property type="protein sequence ID" value="CTR09420.1"/>
    <property type="molecule type" value="Genomic_DNA"/>
</dbReference>
<evidence type="ECO:0000313" key="4">
    <source>
        <dbReference type="EMBL" id="PRQ72103.1"/>
    </source>
</evidence>
<keyword evidence="1" id="KW-0040">ANK repeat</keyword>
<proteinExistence type="predicted"/>
<feature type="region of interest" description="Disordered" evidence="2">
    <location>
        <begin position="197"/>
        <end position="220"/>
    </location>
</feature>
<evidence type="ECO:0000313" key="6">
    <source>
        <dbReference type="Proteomes" id="UP000239560"/>
    </source>
</evidence>
<evidence type="ECO:0000256" key="1">
    <source>
        <dbReference type="PROSITE-ProRule" id="PRU00023"/>
    </source>
</evidence>
<evidence type="ECO:0000313" key="3">
    <source>
        <dbReference type="EMBL" id="CTR09420.1"/>
    </source>
</evidence>
<dbReference type="AlphaFoldDB" id="A0A0K3CLV7"/>
<feature type="repeat" description="ANK" evidence="1">
    <location>
        <begin position="125"/>
        <end position="157"/>
    </location>
</feature>
<dbReference type="Pfam" id="PF12796">
    <property type="entry name" value="Ank_2"/>
    <property type="match status" value="1"/>
</dbReference>
<gene>
    <name evidence="3" type="primary">FGENESH: predicted gene_10.118</name>
    <name evidence="4" type="ORF">AAT19DRAFT_9442</name>
    <name evidence="3" type="ORF">BN2166_0052810</name>
</gene>
<dbReference type="InterPro" id="IPR002110">
    <property type="entry name" value="Ankyrin_rpt"/>
</dbReference>
<protein>
    <submittedName>
        <fullName evidence="3">BY PROTMAP: gi|472584194|gb|EMS21800.1| Ankyrin repeat-containing domain protein [Rhodosporidium toruloides NP11] gi|647394480|emb|CDR35710.1| RHTO0S01e05402g1_1 [Rhodosporidium toruloides]</fullName>
    </submittedName>
</protein>
<dbReference type="EMBL" id="LCTV02000010">
    <property type="protein sequence ID" value="PRQ72103.1"/>
    <property type="molecule type" value="Genomic_DNA"/>
</dbReference>
<evidence type="ECO:0000256" key="2">
    <source>
        <dbReference type="SAM" id="MobiDB-lite"/>
    </source>
</evidence>
<accession>A0A0K3CLV7</accession>
<dbReference type="PROSITE" id="PS50088">
    <property type="entry name" value="ANK_REPEAT"/>
    <property type="match status" value="1"/>
</dbReference>
<dbReference type="Gene3D" id="1.25.40.20">
    <property type="entry name" value="Ankyrin repeat-containing domain"/>
    <property type="match status" value="1"/>
</dbReference>
<dbReference type="SUPFAM" id="SSF48403">
    <property type="entry name" value="Ankyrin repeat"/>
    <property type="match status" value="1"/>
</dbReference>
<dbReference type="STRING" id="5286.A0A0K3CLV7"/>
<evidence type="ECO:0000313" key="5">
    <source>
        <dbReference type="Proteomes" id="UP000199069"/>
    </source>
</evidence>
<dbReference type="Proteomes" id="UP000239560">
    <property type="component" value="Unassembled WGS sequence"/>
</dbReference>
<organism evidence="3 5">
    <name type="scientific">Rhodotorula toruloides</name>
    <name type="common">Yeast</name>
    <name type="synonym">Rhodosporidium toruloides</name>
    <dbReference type="NCBI Taxonomy" id="5286"/>
    <lineage>
        <taxon>Eukaryota</taxon>
        <taxon>Fungi</taxon>
        <taxon>Dikarya</taxon>
        <taxon>Basidiomycota</taxon>
        <taxon>Pucciniomycotina</taxon>
        <taxon>Microbotryomycetes</taxon>
        <taxon>Sporidiobolales</taxon>
        <taxon>Sporidiobolaceae</taxon>
        <taxon>Rhodotorula</taxon>
    </lineage>
</organism>
<dbReference type="OMA" id="ILRYPIC"/>
<reference evidence="3 5" key="1">
    <citation type="submission" date="2015-07" db="EMBL/GenBank/DDBJ databases">
        <authorList>
            <person name="Cajimat M.N.B."/>
            <person name="Milazzo M.L."/>
            <person name="Fulhorst C.F."/>
        </authorList>
    </citation>
    <scope>NUCLEOTIDE SEQUENCE [LARGE SCALE GENOMIC DNA]</scope>
    <source>
        <strain evidence="3">Single colony</strain>
    </source>
</reference>
<name>A0A0K3CLV7_RHOTO</name>
<dbReference type="OrthoDB" id="539213at2759"/>
<reference evidence="4 6" key="2">
    <citation type="journal article" date="2018" name="Elife">
        <title>Functional genomics of lipid metabolism in the oleaginous yeast Rhodosporidium toruloides.</title>
        <authorList>
            <person name="Coradetti S.T."/>
            <person name="Pinel D."/>
            <person name="Geiselman G."/>
            <person name="Ito M."/>
            <person name="Mondo S."/>
            <person name="Reilly M.C."/>
            <person name="Cheng Y.F."/>
            <person name="Bauer S."/>
            <person name="Grigoriev I."/>
            <person name="Gladden J.M."/>
            <person name="Simmons B.A."/>
            <person name="Brem R."/>
            <person name="Arkin A.P."/>
            <person name="Skerker J.M."/>
        </authorList>
    </citation>
    <scope>NUCLEOTIDE SEQUENCE [LARGE SCALE GENOMIC DNA]</scope>
    <source>
        <strain evidence="4 6">NBRC 0880</strain>
    </source>
</reference>
<keyword evidence="5" id="KW-1185">Reference proteome</keyword>
<dbReference type="Proteomes" id="UP000199069">
    <property type="component" value="Unassembled WGS sequence"/>
</dbReference>
<sequence>MATLQDLPVELVLDIHLFSLSSALPIVSRHFRDLFSATSPWHRARFLLLRHERKTLAHAIKYTICTLDVVHVLEKVAHSRGKRLKCPQLPRRLFKGIGRDKQEDQVDLPLITHLLETYRSSPNSQDGYPLARAVLGRHLPLIRLLLKHGADPSLKGGWAVTTAIANGDQDLVRMLLEREIDREEGGMVDDEVVLKAKNGSAKKRRRGSTGGGGKRRRVEDRCPATKEMLETAVKAKQWAIVDYLTAKGAPPSLNVLAML</sequence>
<dbReference type="InterPro" id="IPR036770">
    <property type="entry name" value="Ankyrin_rpt-contain_sf"/>
</dbReference>